<evidence type="ECO:0000313" key="3">
    <source>
        <dbReference type="Proteomes" id="UP001235939"/>
    </source>
</evidence>
<accession>A0ABY6KQT2</accession>
<evidence type="ECO:0000313" key="2">
    <source>
        <dbReference type="EMBL" id="UYV71216.1"/>
    </source>
</evidence>
<sequence length="189" mass="21644">MTINKAQGQTLATRACVYARTTLRFHRRVKAKTSLQDDNVPIDDKTRKTLFTSQDKRCQATKDKVSGLRDSLAEAQKLKADTESNTQHTKAFIKDLPHTDSPNWDSNLRSLGYRKMDVLYHLSIDLLEPLVSMEREISTVKNLSESDVVLPDASVFQEMSVNPSGHRQIERERGPRPRLRITTYEEDNE</sequence>
<feature type="region of interest" description="Disordered" evidence="1">
    <location>
        <begin position="161"/>
        <end position="189"/>
    </location>
</feature>
<organism evidence="2 3">
    <name type="scientific">Cordylochernes scorpioides</name>
    <dbReference type="NCBI Taxonomy" id="51811"/>
    <lineage>
        <taxon>Eukaryota</taxon>
        <taxon>Metazoa</taxon>
        <taxon>Ecdysozoa</taxon>
        <taxon>Arthropoda</taxon>
        <taxon>Chelicerata</taxon>
        <taxon>Arachnida</taxon>
        <taxon>Pseudoscorpiones</taxon>
        <taxon>Cheliferoidea</taxon>
        <taxon>Chernetidae</taxon>
        <taxon>Cordylochernes</taxon>
    </lineage>
</organism>
<dbReference type="Proteomes" id="UP001235939">
    <property type="component" value="Chromosome 08"/>
</dbReference>
<reference evidence="2 3" key="1">
    <citation type="submission" date="2022-01" db="EMBL/GenBank/DDBJ databases">
        <title>A chromosomal length assembly of Cordylochernes scorpioides.</title>
        <authorList>
            <person name="Zeh D."/>
            <person name="Zeh J."/>
        </authorList>
    </citation>
    <scope>NUCLEOTIDE SEQUENCE [LARGE SCALE GENOMIC DNA]</scope>
    <source>
        <strain evidence="2">IN4F17</strain>
        <tissue evidence="2">Whole Body</tissue>
    </source>
</reference>
<gene>
    <name evidence="2" type="ORF">LAZ67_8002222</name>
</gene>
<evidence type="ECO:0000256" key="1">
    <source>
        <dbReference type="SAM" id="MobiDB-lite"/>
    </source>
</evidence>
<protein>
    <submittedName>
        <fullName evidence="2">Uncharacterized protein</fullName>
    </submittedName>
</protein>
<name>A0ABY6KQT2_9ARAC</name>
<proteinExistence type="predicted"/>
<keyword evidence="3" id="KW-1185">Reference proteome</keyword>
<dbReference type="EMBL" id="CP092870">
    <property type="protein sequence ID" value="UYV71216.1"/>
    <property type="molecule type" value="Genomic_DNA"/>
</dbReference>